<feature type="region of interest" description="Disordered" evidence="1">
    <location>
        <begin position="15"/>
        <end position="34"/>
    </location>
</feature>
<dbReference type="AlphaFoldDB" id="A0A8H3R7G0"/>
<name>A0A8H3R7G0_9GLOM</name>
<evidence type="ECO:0000313" key="3">
    <source>
        <dbReference type="Proteomes" id="UP000615446"/>
    </source>
</evidence>
<gene>
    <name evidence="2" type="ORF">RCL2_002903800</name>
</gene>
<reference evidence="2" key="1">
    <citation type="submission" date="2019-10" db="EMBL/GenBank/DDBJ databases">
        <title>Conservation and host-specific expression of non-tandemly repeated heterogenous ribosome RNA gene in arbuscular mycorrhizal fungi.</title>
        <authorList>
            <person name="Maeda T."/>
            <person name="Kobayashi Y."/>
            <person name="Nakagawa T."/>
            <person name="Ezawa T."/>
            <person name="Yamaguchi K."/>
            <person name="Bino T."/>
            <person name="Nishimoto Y."/>
            <person name="Shigenobu S."/>
            <person name="Kawaguchi M."/>
        </authorList>
    </citation>
    <scope>NUCLEOTIDE SEQUENCE</scope>
    <source>
        <strain evidence="2">HR1</strain>
    </source>
</reference>
<comment type="caution">
    <text evidence="2">The sequence shown here is derived from an EMBL/GenBank/DDBJ whole genome shotgun (WGS) entry which is preliminary data.</text>
</comment>
<evidence type="ECO:0000256" key="1">
    <source>
        <dbReference type="SAM" id="MobiDB-lite"/>
    </source>
</evidence>
<dbReference type="PANTHER" id="PTHR35871">
    <property type="entry name" value="EXPRESSED PROTEIN"/>
    <property type="match status" value="1"/>
</dbReference>
<dbReference type="OrthoDB" id="2418550at2759"/>
<dbReference type="Proteomes" id="UP000615446">
    <property type="component" value="Unassembled WGS sequence"/>
</dbReference>
<dbReference type="EMBL" id="BLAL01000315">
    <property type="protein sequence ID" value="GET02665.1"/>
    <property type="molecule type" value="Genomic_DNA"/>
</dbReference>
<protein>
    <submittedName>
        <fullName evidence="2">Uncharacterized protein</fullName>
    </submittedName>
</protein>
<evidence type="ECO:0000313" key="2">
    <source>
        <dbReference type="EMBL" id="GET02665.1"/>
    </source>
</evidence>
<sequence>MYKMWLCTRKRKKVVEDTDNSSSNDNNSTEDEVEWADNKIEDEAEQIFSVLMKSMKTLKMSQRPLVQENLNDEMQDINIHNDEEFAHCVRSWAKAFKNYGDISKDNHGQHLKGSSILDDEDIQLKVALYLRQHKFDITVDSFLDFISEEILPSVGIENKTTISRYAKGIYVDGHEKEDVIAYRKEFLEVMDRYQKLMLKFIGEKYKIQVNHKLKNGERLHILVTHDEMTFQSNDGQKSDTIGRLKLSSDVVDDGIPHEIKTRAIPIFEKTHPGMVAVFAFDNSFSHAKLADDTLNAAYMNLNPGFCGNKEVSIENPRCYARHVLAAQEDFLNQKPILQEVIEGFGHKVIFYPKFHCLQETVPRALDSVPLDHIRKYAQKSARFMDCYRKGLTGMQAEYVLKKYKSHQAVPDFIFKNIDELIK</sequence>
<proteinExistence type="predicted"/>
<accession>A0A8H3R7G0</accession>
<dbReference type="PANTHER" id="PTHR35871:SF1">
    <property type="entry name" value="CXC1-LIKE CYSTEINE CLUSTER ASSOCIATED WITH KDZ TRANSPOSASES DOMAIN-CONTAINING PROTEIN"/>
    <property type="match status" value="1"/>
</dbReference>
<organism evidence="2 3">
    <name type="scientific">Rhizophagus clarus</name>
    <dbReference type="NCBI Taxonomy" id="94130"/>
    <lineage>
        <taxon>Eukaryota</taxon>
        <taxon>Fungi</taxon>
        <taxon>Fungi incertae sedis</taxon>
        <taxon>Mucoromycota</taxon>
        <taxon>Glomeromycotina</taxon>
        <taxon>Glomeromycetes</taxon>
        <taxon>Glomerales</taxon>
        <taxon>Glomeraceae</taxon>
        <taxon>Rhizophagus</taxon>
    </lineage>
</organism>